<protein>
    <submittedName>
        <fullName evidence="3">LpqJ protein</fullName>
    </submittedName>
</protein>
<dbReference type="AlphaFoldDB" id="A0A2U9PJ71"/>
<dbReference type="GeneID" id="93455616"/>
<dbReference type="EMBL" id="CP027541">
    <property type="protein sequence ID" value="AWT51767.1"/>
    <property type="molecule type" value="Genomic_DNA"/>
</dbReference>
<feature type="signal peptide" evidence="2">
    <location>
        <begin position="1"/>
        <end position="23"/>
    </location>
</feature>
<evidence type="ECO:0000313" key="3">
    <source>
        <dbReference type="EMBL" id="AWT51767.1"/>
    </source>
</evidence>
<gene>
    <name evidence="3" type="ORF">D806_007770</name>
</gene>
<evidence type="ECO:0000256" key="2">
    <source>
        <dbReference type="SAM" id="SignalP"/>
    </source>
</evidence>
<proteinExistence type="predicted"/>
<dbReference type="Proteomes" id="UP000011200">
    <property type="component" value="Chromosome"/>
</dbReference>
<name>A0A2U9PJ71_MYCSE</name>
<feature type="region of interest" description="Disordered" evidence="1">
    <location>
        <begin position="33"/>
        <end position="73"/>
    </location>
</feature>
<keyword evidence="2" id="KW-0732">Signal</keyword>
<dbReference type="RefSeq" id="WP_003892129.1">
    <property type="nucleotide sequence ID" value="NZ_CP027541.1"/>
</dbReference>
<dbReference type="PROSITE" id="PS51257">
    <property type="entry name" value="PROKAR_LIPOPROTEIN"/>
    <property type="match status" value="1"/>
</dbReference>
<reference evidence="4" key="2">
    <citation type="submission" date="2018-03" db="EMBL/GenBank/DDBJ databases">
        <authorList>
            <person name="Derbyshire K."/>
            <person name="Gray T.A."/>
            <person name="Champion M."/>
        </authorList>
    </citation>
    <scope>NUCLEOTIDE SEQUENCE [LARGE SCALE GENOMIC DNA]</scope>
    <source>
        <strain evidence="4">MKD8</strain>
    </source>
</reference>
<reference evidence="3 4" key="1">
    <citation type="journal article" date="2013" name="Genome Announc.">
        <title>Draft genome sequence of MKD8, a conjugal recipient Mycobacterium smegmatis strain.</title>
        <authorList>
            <person name="Gray T.A."/>
            <person name="Palumbo M.J."/>
            <person name="Derbyshire K.M."/>
        </authorList>
    </citation>
    <scope>NUCLEOTIDE SEQUENCE [LARGE SCALE GENOMIC DNA]</scope>
    <source>
        <strain evidence="3 4">MKD8</strain>
    </source>
</reference>
<organism evidence="3 4">
    <name type="scientific">Mycolicibacterium smegmatis (strain MKD8)</name>
    <name type="common">Mycobacterium smegmatis</name>
    <dbReference type="NCBI Taxonomy" id="1214915"/>
    <lineage>
        <taxon>Bacteria</taxon>
        <taxon>Bacillati</taxon>
        <taxon>Actinomycetota</taxon>
        <taxon>Actinomycetes</taxon>
        <taxon>Mycobacteriales</taxon>
        <taxon>Mycobacteriaceae</taxon>
        <taxon>Mycolicibacterium</taxon>
    </lineage>
</organism>
<sequence>MKVRLLLGCLLSVGGLLVGCHSAIEGKPVTKAITPIEPNFPTPRPTRSSPAPSSTVAAPPSAKPPTGATPLQPQNGYVFIETKSGRTRCQLSKQDVGCESDFANAPVVDGLPANGVQLSASGKMRWIVGNLGAIPAVTLDYKRYSALGWTIDASSDGTRFTNDGTGHGMVVAVEGVQVF</sequence>
<feature type="compositionally biased region" description="Low complexity" evidence="1">
    <location>
        <begin position="45"/>
        <end position="66"/>
    </location>
</feature>
<accession>A0A2U9PJ71</accession>
<feature type="chain" id="PRO_5015868415" evidence="2">
    <location>
        <begin position="24"/>
        <end position="179"/>
    </location>
</feature>
<evidence type="ECO:0000313" key="4">
    <source>
        <dbReference type="Proteomes" id="UP000011200"/>
    </source>
</evidence>
<evidence type="ECO:0000256" key="1">
    <source>
        <dbReference type="SAM" id="MobiDB-lite"/>
    </source>
</evidence>